<dbReference type="RefSeq" id="WP_053518604.1">
    <property type="nucleotide sequence ID" value="NZ_CAXOQU010000094.1"/>
</dbReference>
<dbReference type="InterPro" id="IPR030976">
    <property type="entry name" value="Mod_pep_NH_fam"/>
</dbReference>
<sequence>MSSSPLPTHVVQQLLERLSSDDDFRKAFAADPGQALLDLGADEDCVRACHTPLATLGSKAEFAKAAPRLRELLDARASFTVPFLFEDGLPGLDR</sequence>
<accession>A0AAP7L0Q5</accession>
<dbReference type="NCBIfam" id="TIGR04509">
    <property type="entry name" value="mod_pep_NH_fam"/>
    <property type="match status" value="1"/>
</dbReference>
<name>A0AAP7L0Q5_STEMA</name>
<dbReference type="AlphaFoldDB" id="A0AAP7L0Q5"/>
<organism evidence="1 2">
    <name type="scientific">Stenotrophomonas maltophilia</name>
    <name type="common">Pseudomonas maltophilia</name>
    <name type="synonym">Xanthomonas maltophilia</name>
    <dbReference type="NCBI Taxonomy" id="40324"/>
    <lineage>
        <taxon>Bacteria</taxon>
        <taxon>Pseudomonadati</taxon>
        <taxon>Pseudomonadota</taxon>
        <taxon>Gammaproteobacteria</taxon>
        <taxon>Lysobacterales</taxon>
        <taxon>Lysobacteraceae</taxon>
        <taxon>Stenotrophomonas</taxon>
        <taxon>Stenotrophomonas maltophilia group</taxon>
    </lineage>
</organism>
<dbReference type="Proteomes" id="UP000092125">
    <property type="component" value="Unassembled WGS sequence"/>
</dbReference>
<evidence type="ECO:0000313" key="2">
    <source>
        <dbReference type="Proteomes" id="UP000092125"/>
    </source>
</evidence>
<gene>
    <name evidence="1" type="ORF">A9K56_09400</name>
</gene>
<proteinExistence type="predicted"/>
<reference evidence="1 2" key="1">
    <citation type="submission" date="2016-05" db="EMBL/GenBank/DDBJ databases">
        <title>Draft Genome Sequences of Stenotrophomonas maltophilia Strains Sm32COP, Sm41DVV, Sm46PAILV, SmF3, SmF22, SmSOFb1 and SmCVFa1, Isolated from Different Manures, in France.</title>
        <authorList>
            <person name="Nazaret S."/>
            <person name="Bodilis J."/>
        </authorList>
    </citation>
    <scope>NUCLEOTIDE SEQUENCE [LARGE SCALE GENOMIC DNA]</scope>
    <source>
        <strain evidence="1 2">Sm41DVV</strain>
    </source>
</reference>
<evidence type="ECO:0000313" key="1">
    <source>
        <dbReference type="EMBL" id="OBU61508.1"/>
    </source>
</evidence>
<comment type="caution">
    <text evidence="1">The sequence shown here is derived from an EMBL/GenBank/DDBJ whole genome shotgun (WGS) entry which is preliminary data.</text>
</comment>
<dbReference type="EMBL" id="LYVI01000005">
    <property type="protein sequence ID" value="OBU61508.1"/>
    <property type="molecule type" value="Genomic_DNA"/>
</dbReference>
<protein>
    <submittedName>
        <fullName evidence="1">Uncharacterized protein</fullName>
    </submittedName>
</protein>